<dbReference type="GO" id="GO:0008483">
    <property type="term" value="F:transaminase activity"/>
    <property type="evidence" value="ECO:0007669"/>
    <property type="project" value="UniProtKB-KW"/>
</dbReference>
<feature type="domain" description="SIS" evidence="2">
    <location>
        <begin position="188"/>
        <end position="329"/>
    </location>
</feature>
<name>A0A1M5B573_9THEO</name>
<dbReference type="CDD" id="cd05008">
    <property type="entry name" value="SIS_GlmS_GlmD_1"/>
    <property type="match status" value="1"/>
</dbReference>
<dbReference type="Gene3D" id="3.40.50.10490">
    <property type="entry name" value="Glucose-6-phosphate isomerase like protein, domain 1"/>
    <property type="match status" value="2"/>
</dbReference>
<evidence type="ECO:0000259" key="2">
    <source>
        <dbReference type="PROSITE" id="PS51464"/>
    </source>
</evidence>
<reference evidence="3 4" key="1">
    <citation type="submission" date="2016-11" db="EMBL/GenBank/DDBJ databases">
        <authorList>
            <person name="Jaros S."/>
            <person name="Januszkiewicz K."/>
            <person name="Wedrychowicz H."/>
        </authorList>
    </citation>
    <scope>NUCLEOTIDE SEQUENCE [LARGE SCALE GENOMIC DNA]</scope>
    <source>
        <strain evidence="3 4">DSM 17918</strain>
    </source>
</reference>
<dbReference type="GO" id="GO:1901135">
    <property type="term" value="P:carbohydrate derivative metabolic process"/>
    <property type="evidence" value="ECO:0007669"/>
    <property type="project" value="InterPro"/>
</dbReference>
<keyword evidence="1" id="KW-0677">Repeat</keyword>
<dbReference type="InterPro" id="IPR035490">
    <property type="entry name" value="GlmS/FrlB_SIS"/>
</dbReference>
<dbReference type="Proteomes" id="UP000184088">
    <property type="component" value="Unassembled WGS sequence"/>
</dbReference>
<keyword evidence="3" id="KW-0032">Aminotransferase</keyword>
<dbReference type="PANTHER" id="PTHR10937">
    <property type="entry name" value="GLUCOSAMINE--FRUCTOSE-6-PHOSPHATE AMINOTRANSFERASE, ISOMERIZING"/>
    <property type="match status" value="1"/>
</dbReference>
<evidence type="ECO:0000313" key="3">
    <source>
        <dbReference type="EMBL" id="SHF37629.1"/>
    </source>
</evidence>
<dbReference type="InterPro" id="IPR035466">
    <property type="entry name" value="GlmS/AgaS_SIS"/>
</dbReference>
<dbReference type="SUPFAM" id="SSF53697">
    <property type="entry name" value="SIS domain"/>
    <property type="match status" value="1"/>
</dbReference>
<dbReference type="InterPro" id="IPR046348">
    <property type="entry name" value="SIS_dom_sf"/>
</dbReference>
<dbReference type="STRING" id="1121256.SAMN02746089_01785"/>
<proteinExistence type="predicted"/>
<dbReference type="GO" id="GO:0097367">
    <property type="term" value="F:carbohydrate derivative binding"/>
    <property type="evidence" value="ECO:0007669"/>
    <property type="project" value="InterPro"/>
</dbReference>
<sequence length="338" mass="37762">MPGEITYKEILRQPDIFKSVLAKARDIKSKFDSLVEKVRADEIFVTGCGSSYYLAQVIASLFNHFLRIPTRAIPSSELFLYPDDYFTNSGTMVVGMSRSGDTTETVKALEMAKNKGLPTVALTCYEDSTIVKKADYAFISEEAKEESVVMTGSFSSMLLISYLMVADDANIIKLPELAKAYVEKFEDIARKIIQDNLIKTFVYLGSGPYYGLANESMLKVKEMSISNSEGYHTLEFRHGPKSIVDNNMLVTAFISDTATDYELKLLKEIKGYGAVTCAIGIGLTDEHADYPIAISKELDQWARLPLCIMLSQFIAYYNAVKKGINCDRPQHLDQVVKL</sequence>
<dbReference type="InterPro" id="IPR001347">
    <property type="entry name" value="SIS_dom"/>
</dbReference>
<dbReference type="RefSeq" id="WP_073344254.1">
    <property type="nucleotide sequence ID" value="NZ_FQVH01000020.1"/>
</dbReference>
<protein>
    <submittedName>
        <fullName evidence="3">Glucosamine--fructose-6-phosphate aminotransferase (Isomerizing)</fullName>
    </submittedName>
</protein>
<dbReference type="OrthoDB" id="9779207at2"/>
<evidence type="ECO:0000313" key="4">
    <source>
        <dbReference type="Proteomes" id="UP000184088"/>
    </source>
</evidence>
<dbReference type="CDD" id="cd05009">
    <property type="entry name" value="SIS_GlmS_GlmD_2"/>
    <property type="match status" value="1"/>
</dbReference>
<dbReference type="AlphaFoldDB" id="A0A1M5B573"/>
<dbReference type="EMBL" id="FQVH01000020">
    <property type="protein sequence ID" value="SHF37629.1"/>
    <property type="molecule type" value="Genomic_DNA"/>
</dbReference>
<organism evidence="3 4">
    <name type="scientific">Caldanaerobius fijiensis DSM 17918</name>
    <dbReference type="NCBI Taxonomy" id="1121256"/>
    <lineage>
        <taxon>Bacteria</taxon>
        <taxon>Bacillati</taxon>
        <taxon>Bacillota</taxon>
        <taxon>Clostridia</taxon>
        <taxon>Thermoanaerobacterales</taxon>
        <taxon>Thermoanaerobacteraceae</taxon>
        <taxon>Caldanaerobius</taxon>
    </lineage>
</organism>
<keyword evidence="4" id="KW-1185">Reference proteome</keyword>
<keyword evidence="3" id="KW-0808">Transferase</keyword>
<gene>
    <name evidence="3" type="ORF">SAMN02746089_01785</name>
</gene>
<dbReference type="PANTHER" id="PTHR10937:SF4">
    <property type="entry name" value="GLUCOSAMINE-6-PHOSPHATE DEAMINASE"/>
    <property type="match status" value="1"/>
</dbReference>
<evidence type="ECO:0000256" key="1">
    <source>
        <dbReference type="ARBA" id="ARBA00022737"/>
    </source>
</evidence>
<dbReference type="Pfam" id="PF01380">
    <property type="entry name" value="SIS"/>
    <property type="match status" value="1"/>
</dbReference>
<dbReference type="PROSITE" id="PS51464">
    <property type="entry name" value="SIS"/>
    <property type="match status" value="2"/>
</dbReference>
<feature type="domain" description="SIS" evidence="2">
    <location>
        <begin position="31"/>
        <end position="175"/>
    </location>
</feature>
<accession>A0A1M5B573</accession>